<dbReference type="RefSeq" id="WP_136460595.1">
    <property type="nucleotide sequence ID" value="NZ_SRSF01000014.1"/>
</dbReference>
<gene>
    <name evidence="2" type="ORF">E4021_17050</name>
</gene>
<keyword evidence="3" id="KW-1185">Reference proteome</keyword>
<dbReference type="AlphaFoldDB" id="A0A4S4N6Y0"/>
<dbReference type="Pfam" id="PF00027">
    <property type="entry name" value="cNMP_binding"/>
    <property type="match status" value="1"/>
</dbReference>
<dbReference type="InterPro" id="IPR014710">
    <property type="entry name" value="RmlC-like_jellyroll"/>
</dbReference>
<dbReference type="CDD" id="cd00038">
    <property type="entry name" value="CAP_ED"/>
    <property type="match status" value="1"/>
</dbReference>
<dbReference type="InterPro" id="IPR000595">
    <property type="entry name" value="cNMP-bd_dom"/>
</dbReference>
<evidence type="ECO:0000313" key="3">
    <source>
        <dbReference type="Proteomes" id="UP000308528"/>
    </source>
</evidence>
<comment type="caution">
    <text evidence="2">The sequence shown here is derived from an EMBL/GenBank/DDBJ whole genome shotgun (WGS) entry which is preliminary data.</text>
</comment>
<organism evidence="2 3">
    <name type="scientific">Neolewinella litorea</name>
    <dbReference type="NCBI Taxonomy" id="2562452"/>
    <lineage>
        <taxon>Bacteria</taxon>
        <taxon>Pseudomonadati</taxon>
        <taxon>Bacteroidota</taxon>
        <taxon>Saprospiria</taxon>
        <taxon>Saprospirales</taxon>
        <taxon>Lewinellaceae</taxon>
        <taxon>Neolewinella</taxon>
    </lineage>
</organism>
<dbReference type="Proteomes" id="UP000308528">
    <property type="component" value="Unassembled WGS sequence"/>
</dbReference>
<dbReference type="SUPFAM" id="SSF51206">
    <property type="entry name" value="cAMP-binding domain-like"/>
    <property type="match status" value="1"/>
</dbReference>
<dbReference type="InterPro" id="IPR018490">
    <property type="entry name" value="cNMP-bd_dom_sf"/>
</dbReference>
<name>A0A4S4N6Y0_9BACT</name>
<proteinExistence type="predicted"/>
<protein>
    <submittedName>
        <fullName evidence="2">Crp/Fnr family transcriptional regulator</fullName>
    </submittedName>
</protein>
<reference evidence="2 3" key="1">
    <citation type="submission" date="2019-04" db="EMBL/GenBank/DDBJ databases">
        <title>Lewinella litorea sp. nov., isolated from a marine sand.</title>
        <authorList>
            <person name="Yoon J.-H."/>
        </authorList>
    </citation>
    <scope>NUCLEOTIDE SEQUENCE [LARGE SCALE GENOMIC DNA]</scope>
    <source>
        <strain evidence="2 3">HSMS-39</strain>
    </source>
</reference>
<dbReference type="EMBL" id="SRSF01000014">
    <property type="protein sequence ID" value="THH34902.1"/>
    <property type="molecule type" value="Genomic_DNA"/>
</dbReference>
<dbReference type="OrthoDB" id="1092431at2"/>
<feature type="domain" description="Cyclic nucleotide-binding" evidence="1">
    <location>
        <begin position="14"/>
        <end position="117"/>
    </location>
</feature>
<accession>A0A4S4N6Y0</accession>
<evidence type="ECO:0000313" key="2">
    <source>
        <dbReference type="EMBL" id="THH34902.1"/>
    </source>
</evidence>
<evidence type="ECO:0000259" key="1">
    <source>
        <dbReference type="PROSITE" id="PS50042"/>
    </source>
</evidence>
<dbReference type="PROSITE" id="PS50042">
    <property type="entry name" value="CNMP_BINDING_3"/>
    <property type="match status" value="1"/>
</dbReference>
<sequence>MQSETLRPIVDTLLENGVDVESAERLVSYVGHRTYQAKAHIFGEGDPLPPTLFLLSGYVRLYVTDDEGNICTQLVAGPGEFVACVYATLYDQLAHFTCECISDCHVAVIDHHVMREIKQQDRSRSMMQAIFIDRLTDMMQEKSQMLPLKATERYLFFRERYPELIERIPSGIVANYIGVRPQSLSRIKQGLK</sequence>
<dbReference type="Gene3D" id="2.60.120.10">
    <property type="entry name" value="Jelly Rolls"/>
    <property type="match status" value="1"/>
</dbReference>